<feature type="domain" description="HSF-type DNA-binding" evidence="6">
    <location>
        <begin position="35"/>
        <end position="138"/>
    </location>
</feature>
<evidence type="ECO:0000256" key="2">
    <source>
        <dbReference type="ARBA" id="ARBA00006403"/>
    </source>
</evidence>
<dbReference type="GO" id="GO:0003700">
    <property type="term" value="F:DNA-binding transcription factor activity"/>
    <property type="evidence" value="ECO:0007669"/>
    <property type="project" value="InterPro"/>
</dbReference>
<keyword evidence="8" id="KW-1185">Reference proteome</keyword>
<comment type="similarity">
    <text evidence="2 5">Belongs to the HSF family.</text>
</comment>
<dbReference type="GO" id="GO:0005634">
    <property type="term" value="C:nucleus"/>
    <property type="evidence" value="ECO:0007669"/>
    <property type="project" value="UniProtKB-SubCell"/>
</dbReference>
<proteinExistence type="inferred from homology"/>
<dbReference type="Gene3D" id="1.10.10.10">
    <property type="entry name" value="Winged helix-like DNA-binding domain superfamily/Winged helix DNA-binding domain"/>
    <property type="match status" value="1"/>
</dbReference>
<name>A0A9W8B0C0_9FUNG</name>
<reference evidence="7" key="1">
    <citation type="submission" date="2022-07" db="EMBL/GenBank/DDBJ databases">
        <title>Phylogenomic reconstructions and comparative analyses of Kickxellomycotina fungi.</title>
        <authorList>
            <person name="Reynolds N.K."/>
            <person name="Stajich J.E."/>
            <person name="Barry K."/>
            <person name="Grigoriev I.V."/>
            <person name="Crous P."/>
            <person name="Smith M.E."/>
        </authorList>
    </citation>
    <scope>NUCLEOTIDE SEQUENCE</scope>
    <source>
        <strain evidence="7">RSA 567</strain>
    </source>
</reference>
<dbReference type="EMBL" id="JANBQB010000609">
    <property type="protein sequence ID" value="KAJ1974772.1"/>
    <property type="molecule type" value="Genomic_DNA"/>
</dbReference>
<dbReference type="InterPro" id="IPR036390">
    <property type="entry name" value="WH_DNA-bd_sf"/>
</dbReference>
<gene>
    <name evidence="7" type="ORF">H4R34_004596</name>
</gene>
<comment type="subcellular location">
    <subcellularLocation>
        <location evidence="1">Nucleus</location>
    </subcellularLocation>
</comment>
<evidence type="ECO:0000259" key="6">
    <source>
        <dbReference type="SMART" id="SM00415"/>
    </source>
</evidence>
<dbReference type="PANTHER" id="PTHR10015">
    <property type="entry name" value="HEAT SHOCK TRANSCRIPTION FACTOR"/>
    <property type="match status" value="1"/>
</dbReference>
<dbReference type="InterPro" id="IPR036388">
    <property type="entry name" value="WH-like_DNA-bd_sf"/>
</dbReference>
<dbReference type="SMART" id="SM00415">
    <property type="entry name" value="HSF"/>
    <property type="match status" value="1"/>
</dbReference>
<dbReference type="Pfam" id="PF00447">
    <property type="entry name" value="HSF_DNA-bind"/>
    <property type="match status" value="1"/>
</dbReference>
<dbReference type="PANTHER" id="PTHR10015:SF427">
    <property type="entry name" value="HEAT SHOCK FACTOR PROTEIN"/>
    <property type="match status" value="1"/>
</dbReference>
<evidence type="ECO:0000256" key="5">
    <source>
        <dbReference type="RuleBase" id="RU004020"/>
    </source>
</evidence>
<sequence length="270" mass="30859">MGGLDIAYAEAFIDGIPLSPVSDAPESPGRSGKMPKRLFYQLLFDMLNNPKVFGEYLWWSEDGQRFYINRKKIIESRILGRVFKTHKLESFERQLRGYSFKAQTDNRKSKDKGKVIVPYMHPHFQRDHPEMLNLIRNKGNHKKTQMRHQAKLAKANGVLQQTPSPTVSLPAMHTGFDTNHTYMLNTVLPSPPYSSPILDHTFPFSVELAQPCLAPIHPTNAPLMLPPAQADFFPANNSMYIHTPPYQMGPEPKDYAEFITRFAFHPTFTS</sequence>
<dbReference type="InterPro" id="IPR000232">
    <property type="entry name" value="HSF_DNA-bd"/>
</dbReference>
<keyword evidence="3" id="KW-0238">DNA-binding</keyword>
<evidence type="ECO:0000313" key="8">
    <source>
        <dbReference type="Proteomes" id="UP001151582"/>
    </source>
</evidence>
<organism evidence="7 8">
    <name type="scientific">Dimargaris verticillata</name>
    <dbReference type="NCBI Taxonomy" id="2761393"/>
    <lineage>
        <taxon>Eukaryota</taxon>
        <taxon>Fungi</taxon>
        <taxon>Fungi incertae sedis</taxon>
        <taxon>Zoopagomycota</taxon>
        <taxon>Kickxellomycotina</taxon>
        <taxon>Dimargaritomycetes</taxon>
        <taxon>Dimargaritales</taxon>
        <taxon>Dimargaritaceae</taxon>
        <taxon>Dimargaris</taxon>
    </lineage>
</organism>
<dbReference type="Proteomes" id="UP001151582">
    <property type="component" value="Unassembled WGS sequence"/>
</dbReference>
<keyword evidence="4" id="KW-0539">Nucleus</keyword>
<dbReference type="OrthoDB" id="60033at2759"/>
<evidence type="ECO:0000256" key="3">
    <source>
        <dbReference type="ARBA" id="ARBA00023125"/>
    </source>
</evidence>
<protein>
    <recommendedName>
        <fullName evidence="6">HSF-type DNA-binding domain-containing protein</fullName>
    </recommendedName>
</protein>
<dbReference type="GO" id="GO:0043565">
    <property type="term" value="F:sequence-specific DNA binding"/>
    <property type="evidence" value="ECO:0007669"/>
    <property type="project" value="InterPro"/>
</dbReference>
<evidence type="ECO:0000256" key="1">
    <source>
        <dbReference type="ARBA" id="ARBA00004123"/>
    </source>
</evidence>
<accession>A0A9W8B0C0</accession>
<evidence type="ECO:0000256" key="4">
    <source>
        <dbReference type="ARBA" id="ARBA00023242"/>
    </source>
</evidence>
<dbReference type="SUPFAM" id="SSF46785">
    <property type="entry name" value="Winged helix' DNA-binding domain"/>
    <property type="match status" value="1"/>
</dbReference>
<evidence type="ECO:0000313" key="7">
    <source>
        <dbReference type="EMBL" id="KAJ1974772.1"/>
    </source>
</evidence>
<comment type="caution">
    <text evidence="7">The sequence shown here is derived from an EMBL/GenBank/DDBJ whole genome shotgun (WGS) entry which is preliminary data.</text>
</comment>
<dbReference type="AlphaFoldDB" id="A0A9W8B0C0"/>